<evidence type="ECO:0000313" key="2">
    <source>
        <dbReference type="EMBL" id="MFC5992893.1"/>
    </source>
</evidence>
<evidence type="ECO:0000313" key="3">
    <source>
        <dbReference type="Proteomes" id="UP001596302"/>
    </source>
</evidence>
<keyword evidence="3" id="KW-1185">Reference proteome</keyword>
<dbReference type="InterPro" id="IPR044925">
    <property type="entry name" value="His-Me_finger_sf"/>
</dbReference>
<dbReference type="SUPFAM" id="SSF54060">
    <property type="entry name" value="His-Me finger endonucleases"/>
    <property type="match status" value="1"/>
</dbReference>
<evidence type="ECO:0000259" key="1">
    <source>
        <dbReference type="Pfam" id="PF13392"/>
    </source>
</evidence>
<dbReference type="Gene3D" id="1.10.10.60">
    <property type="entry name" value="Homeodomain-like"/>
    <property type="match status" value="1"/>
</dbReference>
<gene>
    <name evidence="2" type="ORF">ACFQE5_01560</name>
</gene>
<accession>A0ABW1IWN3</accession>
<keyword evidence="2" id="KW-0378">Hydrolase</keyword>
<sequence length="156" mass="17652">MSRPPLRSDLPALLVRVFVHTERQGECLVYTRARSTAGYGQIWAGERLEYTHRIVAEAVHGPPPTPEHEVLHSCDNPPCLDPAHIRWGLHIDNVREMHVRGRARPSGTKLTVEDVRVIKRRLANGEMQRNIAKDYGVTDGTINHIARGSSWKRVTI</sequence>
<dbReference type="InterPro" id="IPR003615">
    <property type="entry name" value="HNH_nuc"/>
</dbReference>
<keyword evidence="2" id="KW-0255">Endonuclease</keyword>
<organism evidence="2 3">
    <name type="scientific">Pseudonocardia hispaniensis</name>
    <dbReference type="NCBI Taxonomy" id="904933"/>
    <lineage>
        <taxon>Bacteria</taxon>
        <taxon>Bacillati</taxon>
        <taxon>Actinomycetota</taxon>
        <taxon>Actinomycetes</taxon>
        <taxon>Pseudonocardiales</taxon>
        <taxon>Pseudonocardiaceae</taxon>
        <taxon>Pseudonocardia</taxon>
    </lineage>
</organism>
<dbReference type="Pfam" id="PF13392">
    <property type="entry name" value="HNH_3"/>
    <property type="match status" value="1"/>
</dbReference>
<proteinExistence type="predicted"/>
<dbReference type="GO" id="GO:0004519">
    <property type="term" value="F:endonuclease activity"/>
    <property type="evidence" value="ECO:0007669"/>
    <property type="project" value="UniProtKB-KW"/>
</dbReference>
<reference evidence="3" key="1">
    <citation type="journal article" date="2019" name="Int. J. Syst. Evol. Microbiol.">
        <title>The Global Catalogue of Microorganisms (GCM) 10K type strain sequencing project: providing services to taxonomists for standard genome sequencing and annotation.</title>
        <authorList>
            <consortium name="The Broad Institute Genomics Platform"/>
            <consortium name="The Broad Institute Genome Sequencing Center for Infectious Disease"/>
            <person name="Wu L."/>
            <person name="Ma J."/>
        </authorList>
    </citation>
    <scope>NUCLEOTIDE SEQUENCE [LARGE SCALE GENOMIC DNA]</scope>
    <source>
        <strain evidence="3">CCM 8391</strain>
    </source>
</reference>
<dbReference type="EMBL" id="JBHSQW010000002">
    <property type="protein sequence ID" value="MFC5992893.1"/>
    <property type="molecule type" value="Genomic_DNA"/>
</dbReference>
<dbReference type="Proteomes" id="UP001596302">
    <property type="component" value="Unassembled WGS sequence"/>
</dbReference>
<name>A0ABW1IWN3_9PSEU</name>
<feature type="domain" description="HNH nuclease" evidence="1">
    <location>
        <begin position="50"/>
        <end position="93"/>
    </location>
</feature>
<protein>
    <submittedName>
        <fullName evidence="2">HNH endonuclease</fullName>
    </submittedName>
</protein>
<dbReference type="RefSeq" id="WP_379581915.1">
    <property type="nucleotide sequence ID" value="NZ_JBHSQW010000002.1"/>
</dbReference>
<comment type="caution">
    <text evidence="2">The sequence shown here is derived from an EMBL/GenBank/DDBJ whole genome shotgun (WGS) entry which is preliminary data.</text>
</comment>
<keyword evidence="2" id="KW-0540">Nuclease</keyword>